<organism evidence="1 2">
    <name type="scientific">Amaricoccus solimangrovi</name>
    <dbReference type="NCBI Taxonomy" id="2589815"/>
    <lineage>
        <taxon>Bacteria</taxon>
        <taxon>Pseudomonadati</taxon>
        <taxon>Pseudomonadota</taxon>
        <taxon>Alphaproteobacteria</taxon>
        <taxon>Rhodobacterales</taxon>
        <taxon>Paracoccaceae</taxon>
        <taxon>Amaricoccus</taxon>
    </lineage>
</organism>
<gene>
    <name evidence="1" type="ORF">FJM51_12980</name>
</gene>
<name>A0A501WNV2_9RHOB</name>
<dbReference type="AlphaFoldDB" id="A0A501WNV2"/>
<accession>A0A501WNV2</accession>
<proteinExistence type="predicted"/>
<sequence>MTVAESQDPSRPRAPEEVAAELARLMPRDAVYTLRFLGESQHRLRAHFEEVIARELAGRGVTAESHPMIRGFIETHALLLRDFVLSGVAMTHQLRLGEIERLLGDTTSVLSVDIWDDLRGHIETAERQFRAQADALPDQLEGYRAP</sequence>
<dbReference type="OrthoDB" id="8226983at2"/>
<evidence type="ECO:0000313" key="1">
    <source>
        <dbReference type="EMBL" id="TPE49874.1"/>
    </source>
</evidence>
<reference evidence="1 2" key="1">
    <citation type="submission" date="2019-06" db="EMBL/GenBank/DDBJ databases">
        <title>A novel bacterium of genus Amaricoccus, isolated from marine sediment.</title>
        <authorList>
            <person name="Huang H."/>
            <person name="Mo K."/>
            <person name="Hu Y."/>
        </authorList>
    </citation>
    <scope>NUCLEOTIDE SEQUENCE [LARGE SCALE GENOMIC DNA]</scope>
    <source>
        <strain evidence="1 2">HB172011</strain>
    </source>
</reference>
<keyword evidence="2" id="KW-1185">Reference proteome</keyword>
<dbReference type="EMBL" id="VFRP01000012">
    <property type="protein sequence ID" value="TPE49874.1"/>
    <property type="molecule type" value="Genomic_DNA"/>
</dbReference>
<evidence type="ECO:0000313" key="2">
    <source>
        <dbReference type="Proteomes" id="UP000319255"/>
    </source>
</evidence>
<dbReference type="Proteomes" id="UP000319255">
    <property type="component" value="Unassembled WGS sequence"/>
</dbReference>
<comment type="caution">
    <text evidence="1">The sequence shown here is derived from an EMBL/GenBank/DDBJ whole genome shotgun (WGS) entry which is preliminary data.</text>
</comment>
<protein>
    <submittedName>
        <fullName evidence="1">Uncharacterized protein</fullName>
    </submittedName>
</protein>